<dbReference type="Proteomes" id="UP000612899">
    <property type="component" value="Unassembled WGS sequence"/>
</dbReference>
<keyword evidence="5 9" id="KW-0812">Transmembrane</keyword>
<protein>
    <submittedName>
        <fullName evidence="11">MFS transporter</fullName>
    </submittedName>
</protein>
<evidence type="ECO:0000256" key="3">
    <source>
        <dbReference type="ARBA" id="ARBA00022448"/>
    </source>
</evidence>
<organism evidence="11 12">
    <name type="scientific">Rhizocola hellebori</name>
    <dbReference type="NCBI Taxonomy" id="1392758"/>
    <lineage>
        <taxon>Bacteria</taxon>
        <taxon>Bacillati</taxon>
        <taxon>Actinomycetota</taxon>
        <taxon>Actinomycetes</taxon>
        <taxon>Micromonosporales</taxon>
        <taxon>Micromonosporaceae</taxon>
        <taxon>Rhizocola</taxon>
    </lineage>
</organism>
<dbReference type="GO" id="GO:0005886">
    <property type="term" value="C:plasma membrane"/>
    <property type="evidence" value="ECO:0007669"/>
    <property type="project" value="UniProtKB-SubCell"/>
</dbReference>
<feature type="transmembrane region" description="Helical" evidence="9">
    <location>
        <begin position="315"/>
        <end position="336"/>
    </location>
</feature>
<feature type="transmembrane region" description="Helical" evidence="9">
    <location>
        <begin position="122"/>
        <end position="142"/>
    </location>
</feature>
<dbReference type="RefSeq" id="WP_203911387.1">
    <property type="nucleotide sequence ID" value="NZ_BONY01000038.1"/>
</dbReference>
<comment type="similarity">
    <text evidence="2">Belongs to the major facilitator superfamily. Metabolite:H+ Symporter (MHS) family (TC 2.A.1.6) family.</text>
</comment>
<dbReference type="EMBL" id="BONY01000038">
    <property type="protein sequence ID" value="GIH07604.1"/>
    <property type="molecule type" value="Genomic_DNA"/>
</dbReference>
<feature type="transmembrane region" description="Helical" evidence="9">
    <location>
        <begin position="342"/>
        <end position="362"/>
    </location>
</feature>
<keyword evidence="12" id="KW-1185">Reference proteome</keyword>
<dbReference type="InterPro" id="IPR011701">
    <property type="entry name" value="MFS"/>
</dbReference>
<feature type="transmembrane region" description="Helical" evidence="9">
    <location>
        <begin position="99"/>
        <end position="116"/>
    </location>
</feature>
<evidence type="ECO:0000313" key="11">
    <source>
        <dbReference type="EMBL" id="GIH07604.1"/>
    </source>
</evidence>
<keyword evidence="3" id="KW-0813">Transport</keyword>
<feature type="transmembrane region" description="Helical" evidence="9">
    <location>
        <begin position="200"/>
        <end position="218"/>
    </location>
</feature>
<keyword evidence="7 9" id="KW-1133">Transmembrane helix</keyword>
<evidence type="ECO:0000256" key="5">
    <source>
        <dbReference type="ARBA" id="ARBA00022692"/>
    </source>
</evidence>
<evidence type="ECO:0000256" key="8">
    <source>
        <dbReference type="ARBA" id="ARBA00023136"/>
    </source>
</evidence>
<accession>A0A8J3QB90</accession>
<dbReference type="PANTHER" id="PTHR43528:SF1">
    <property type="entry name" value="ALPHA-KETOGLUTARATE PERMEASE"/>
    <property type="match status" value="1"/>
</dbReference>
<feature type="transmembrane region" description="Helical" evidence="9">
    <location>
        <begin position="28"/>
        <end position="54"/>
    </location>
</feature>
<dbReference type="Gene3D" id="1.20.1250.20">
    <property type="entry name" value="MFS general substrate transporter like domains"/>
    <property type="match status" value="2"/>
</dbReference>
<feature type="transmembrane region" description="Helical" evidence="9">
    <location>
        <begin position="374"/>
        <end position="396"/>
    </location>
</feature>
<feature type="transmembrane region" description="Helical" evidence="9">
    <location>
        <begin position="408"/>
        <end position="426"/>
    </location>
</feature>
<evidence type="ECO:0000256" key="2">
    <source>
        <dbReference type="ARBA" id="ARBA00008240"/>
    </source>
</evidence>
<dbReference type="AlphaFoldDB" id="A0A8J3QB90"/>
<keyword evidence="4" id="KW-1003">Cell membrane</keyword>
<evidence type="ECO:0000256" key="1">
    <source>
        <dbReference type="ARBA" id="ARBA00004651"/>
    </source>
</evidence>
<evidence type="ECO:0000259" key="10">
    <source>
        <dbReference type="PROSITE" id="PS50850"/>
    </source>
</evidence>
<dbReference type="Pfam" id="PF07690">
    <property type="entry name" value="MFS_1"/>
    <property type="match status" value="1"/>
</dbReference>
<comment type="subcellular location">
    <subcellularLocation>
        <location evidence="1">Cell membrane</location>
        <topology evidence="1">Multi-pass membrane protein</topology>
    </subcellularLocation>
</comment>
<sequence length="435" mass="45564">MTAVLERPVAHDSAETFVPSHGRARRELAAASVGGVVEGYDWMIYAVMAPYFAIQMFPGDDPVAKLLAAYVGFAVGFIARPLGSILIGRWADKHGRRSALVLSMVTIAAANLVIALTPTSAAIGFAAALVLVLSRIVMGISFGGELPSASAYITETAPAKRRFLYSGIASLGGVIGPILAFITLAILLGTMGASGVENGGWRIAFVVAAVAGLVALWIRSGVDESHVFKQTEAQPRPPAWPLLRSNLRLITAVFVGCAGGTIAFYLGTVYLPVYADAHGVIERAAAEKMMPAALLVMMVAMVVSGWLADRFGGFAIFRLGYILLAIGTGPLLLLLAAGKISFLLTAVIYLACFSLALAQANVIFSQLFPTAIRVIGYGIPYTISAAIFGGTTPLVAQSFAAAGHTSWLMWYAAGAAIVSMLATLLVRPADIKVKS</sequence>
<dbReference type="InterPro" id="IPR005829">
    <property type="entry name" value="Sugar_transporter_CS"/>
</dbReference>
<feature type="transmembrane region" description="Helical" evidence="9">
    <location>
        <begin position="249"/>
        <end position="270"/>
    </location>
</feature>
<evidence type="ECO:0000256" key="9">
    <source>
        <dbReference type="SAM" id="Phobius"/>
    </source>
</evidence>
<proteinExistence type="inferred from homology"/>
<reference evidence="11" key="1">
    <citation type="submission" date="2021-01" db="EMBL/GenBank/DDBJ databases">
        <title>Whole genome shotgun sequence of Rhizocola hellebori NBRC 109834.</title>
        <authorList>
            <person name="Komaki H."/>
            <person name="Tamura T."/>
        </authorList>
    </citation>
    <scope>NUCLEOTIDE SEQUENCE</scope>
    <source>
        <strain evidence="11">NBRC 109834</strain>
    </source>
</reference>
<comment type="caution">
    <text evidence="11">The sequence shown here is derived from an EMBL/GenBank/DDBJ whole genome shotgun (WGS) entry which is preliminary data.</text>
</comment>
<keyword evidence="8 9" id="KW-0472">Membrane</keyword>
<dbReference type="GO" id="GO:0015293">
    <property type="term" value="F:symporter activity"/>
    <property type="evidence" value="ECO:0007669"/>
    <property type="project" value="UniProtKB-KW"/>
</dbReference>
<evidence type="ECO:0000256" key="4">
    <source>
        <dbReference type="ARBA" id="ARBA00022475"/>
    </source>
</evidence>
<feature type="transmembrane region" description="Helical" evidence="9">
    <location>
        <begin position="163"/>
        <end position="188"/>
    </location>
</feature>
<dbReference type="SUPFAM" id="SSF103473">
    <property type="entry name" value="MFS general substrate transporter"/>
    <property type="match status" value="1"/>
</dbReference>
<dbReference type="PROSITE" id="PS00217">
    <property type="entry name" value="SUGAR_TRANSPORT_2"/>
    <property type="match status" value="1"/>
</dbReference>
<gene>
    <name evidence="11" type="ORF">Rhe02_56710</name>
</gene>
<dbReference type="InterPro" id="IPR051084">
    <property type="entry name" value="H+-coupled_symporters"/>
</dbReference>
<feature type="transmembrane region" description="Helical" evidence="9">
    <location>
        <begin position="290"/>
        <end position="308"/>
    </location>
</feature>
<keyword evidence="6" id="KW-0769">Symport</keyword>
<feature type="transmembrane region" description="Helical" evidence="9">
    <location>
        <begin position="66"/>
        <end position="87"/>
    </location>
</feature>
<evidence type="ECO:0000313" key="12">
    <source>
        <dbReference type="Proteomes" id="UP000612899"/>
    </source>
</evidence>
<dbReference type="PANTHER" id="PTHR43528">
    <property type="entry name" value="ALPHA-KETOGLUTARATE PERMEASE"/>
    <property type="match status" value="1"/>
</dbReference>
<dbReference type="InterPro" id="IPR036259">
    <property type="entry name" value="MFS_trans_sf"/>
</dbReference>
<name>A0A8J3QB90_9ACTN</name>
<evidence type="ECO:0000256" key="7">
    <source>
        <dbReference type="ARBA" id="ARBA00022989"/>
    </source>
</evidence>
<feature type="domain" description="Major facilitator superfamily (MFS) profile" evidence="10">
    <location>
        <begin position="27"/>
        <end position="431"/>
    </location>
</feature>
<dbReference type="PROSITE" id="PS50850">
    <property type="entry name" value="MFS"/>
    <property type="match status" value="1"/>
</dbReference>
<dbReference type="InterPro" id="IPR020846">
    <property type="entry name" value="MFS_dom"/>
</dbReference>
<evidence type="ECO:0000256" key="6">
    <source>
        <dbReference type="ARBA" id="ARBA00022847"/>
    </source>
</evidence>